<dbReference type="Proteomes" id="UP001595075">
    <property type="component" value="Unassembled WGS sequence"/>
</dbReference>
<dbReference type="EMBL" id="JAZHXI010000011">
    <property type="protein sequence ID" value="KAL2066740.1"/>
    <property type="molecule type" value="Genomic_DNA"/>
</dbReference>
<accession>A0ABR4C9Y3</accession>
<keyword evidence="2" id="KW-1185">Reference proteome</keyword>
<evidence type="ECO:0000313" key="1">
    <source>
        <dbReference type="EMBL" id="KAL2066740.1"/>
    </source>
</evidence>
<name>A0ABR4C9Y3_9HELO</name>
<evidence type="ECO:0000313" key="2">
    <source>
        <dbReference type="Proteomes" id="UP001595075"/>
    </source>
</evidence>
<protein>
    <submittedName>
        <fullName evidence="1">Uncharacterized protein</fullName>
    </submittedName>
</protein>
<organism evidence="1 2">
    <name type="scientific">Oculimacula yallundae</name>
    <dbReference type="NCBI Taxonomy" id="86028"/>
    <lineage>
        <taxon>Eukaryota</taxon>
        <taxon>Fungi</taxon>
        <taxon>Dikarya</taxon>
        <taxon>Ascomycota</taxon>
        <taxon>Pezizomycotina</taxon>
        <taxon>Leotiomycetes</taxon>
        <taxon>Helotiales</taxon>
        <taxon>Ploettnerulaceae</taxon>
        <taxon>Oculimacula</taxon>
    </lineage>
</organism>
<gene>
    <name evidence="1" type="ORF">VTL71DRAFT_2812</name>
</gene>
<comment type="caution">
    <text evidence="1">The sequence shown here is derived from an EMBL/GenBank/DDBJ whole genome shotgun (WGS) entry which is preliminary data.</text>
</comment>
<reference evidence="1 2" key="1">
    <citation type="journal article" date="2024" name="Commun. Biol.">
        <title>Comparative genomic analysis of thermophilic fungi reveals convergent evolutionary adaptations and gene losses.</title>
        <authorList>
            <person name="Steindorff A.S."/>
            <person name="Aguilar-Pontes M.V."/>
            <person name="Robinson A.J."/>
            <person name="Andreopoulos B."/>
            <person name="LaButti K."/>
            <person name="Kuo A."/>
            <person name="Mondo S."/>
            <person name="Riley R."/>
            <person name="Otillar R."/>
            <person name="Haridas S."/>
            <person name="Lipzen A."/>
            <person name="Grimwood J."/>
            <person name="Schmutz J."/>
            <person name="Clum A."/>
            <person name="Reid I.D."/>
            <person name="Moisan M.C."/>
            <person name="Butler G."/>
            <person name="Nguyen T.T.M."/>
            <person name="Dewar K."/>
            <person name="Conant G."/>
            <person name="Drula E."/>
            <person name="Henrissat B."/>
            <person name="Hansel C."/>
            <person name="Singer S."/>
            <person name="Hutchinson M.I."/>
            <person name="de Vries R.P."/>
            <person name="Natvig D.O."/>
            <person name="Powell A.J."/>
            <person name="Tsang A."/>
            <person name="Grigoriev I.V."/>
        </authorList>
    </citation>
    <scope>NUCLEOTIDE SEQUENCE [LARGE SCALE GENOMIC DNA]</scope>
    <source>
        <strain evidence="1 2">CBS 494.80</strain>
    </source>
</reference>
<sequence length="118" mass="13027">MLRRKAILGIWLSEPKYRTKQLEQNSRLPSLIKILMPPSLVPDSSCNQETGSQLNTLNNRMTKNTSDRRGVFAVTGGAKRYPTLEPSAELPGTLGPTYILDKPVRLYGCGNGEYAAFG</sequence>
<proteinExistence type="predicted"/>